<sequence>MPTTNLGYSPFLHPDFVRHGLKLSGQGLLNQLRTGEVELVYEDLRPVYLLGGQMVRVWAHEYAPLGGLLACAAKGLDVRNYYDEFCTLLNQLADQSNASLLVWPFFPDNAPFTDWIEQWLNERGLNAFERLRVHERAICIIERASDGTAIDGNGGAQGLVLRSKKKKEYGRQLRRLNDLGSIQFCHAGTGDDFAHALEIFLKLEALGWKGERGSALICDPQTADFARACLPAMAKDGKARIDWLSVDGKAVAGLISLRAGSGLFSWKIASDPAFAKSSVGVQIMLHVSRQAIEDPSIDYIDSLATANHPMIDHLWAGRRTISNLLIPLKASGLRSVKLAKLYYEGHDQLKARAKTLLKR</sequence>
<dbReference type="Pfam" id="PF13480">
    <property type="entry name" value="Acetyltransf_6"/>
    <property type="match status" value="1"/>
</dbReference>
<evidence type="ECO:0000313" key="3">
    <source>
        <dbReference type="Proteomes" id="UP000219439"/>
    </source>
</evidence>
<dbReference type="OrthoDB" id="213519at2"/>
<feature type="domain" description="BioF2-like acetyltransferase" evidence="1">
    <location>
        <begin position="163"/>
        <end position="305"/>
    </location>
</feature>
<dbReference type="SUPFAM" id="SSF55729">
    <property type="entry name" value="Acyl-CoA N-acyltransferases (Nat)"/>
    <property type="match status" value="1"/>
</dbReference>
<keyword evidence="2" id="KW-0808">Transferase</keyword>
<evidence type="ECO:0000259" key="1">
    <source>
        <dbReference type="Pfam" id="PF13480"/>
    </source>
</evidence>
<keyword evidence="3" id="KW-1185">Reference proteome</keyword>
<accession>A0A285PIF1</accession>
<reference evidence="2 3" key="1">
    <citation type="submission" date="2017-09" db="EMBL/GenBank/DDBJ databases">
        <authorList>
            <person name="Ehlers B."/>
            <person name="Leendertz F.H."/>
        </authorList>
    </citation>
    <scope>NUCLEOTIDE SEQUENCE [LARGE SCALE GENOMIC DNA]</scope>
    <source>
        <strain evidence="2 3">DSM 18289</strain>
    </source>
</reference>
<protein>
    <submittedName>
        <fullName evidence="2">Acetyltransferase (GNAT) domain-containing protein</fullName>
    </submittedName>
</protein>
<evidence type="ECO:0000313" key="2">
    <source>
        <dbReference type="EMBL" id="SNZ21510.1"/>
    </source>
</evidence>
<dbReference type="InterPro" id="IPR016181">
    <property type="entry name" value="Acyl_CoA_acyltransferase"/>
</dbReference>
<gene>
    <name evidence="2" type="ORF">SAMN06265368_4632</name>
</gene>
<dbReference type="RefSeq" id="WP_141401324.1">
    <property type="nucleotide sequence ID" value="NZ_OBEL01000009.1"/>
</dbReference>
<dbReference type="GO" id="GO:0016740">
    <property type="term" value="F:transferase activity"/>
    <property type="evidence" value="ECO:0007669"/>
    <property type="project" value="UniProtKB-KW"/>
</dbReference>
<dbReference type="AlphaFoldDB" id="A0A285PIF1"/>
<dbReference type="EMBL" id="OBEL01000009">
    <property type="protein sequence ID" value="SNZ21510.1"/>
    <property type="molecule type" value="Genomic_DNA"/>
</dbReference>
<organism evidence="2 3">
    <name type="scientific">Cohaesibacter gelatinilyticus</name>
    <dbReference type="NCBI Taxonomy" id="372072"/>
    <lineage>
        <taxon>Bacteria</taxon>
        <taxon>Pseudomonadati</taxon>
        <taxon>Pseudomonadota</taxon>
        <taxon>Alphaproteobacteria</taxon>
        <taxon>Hyphomicrobiales</taxon>
        <taxon>Cohaesibacteraceae</taxon>
    </lineage>
</organism>
<dbReference type="Proteomes" id="UP000219439">
    <property type="component" value="Unassembled WGS sequence"/>
</dbReference>
<dbReference type="InterPro" id="IPR038740">
    <property type="entry name" value="BioF2-like_GNAT_dom"/>
</dbReference>
<name>A0A285PIF1_9HYPH</name>
<proteinExistence type="predicted"/>